<dbReference type="PANTHER" id="PTHR38626">
    <property type="entry name" value="SKN-1 DEPENDENT ZYGOTIC TRANSCRIPT-RELATED"/>
    <property type="match status" value="1"/>
</dbReference>
<evidence type="ECO:0000256" key="1">
    <source>
        <dbReference type="SAM" id="Phobius"/>
    </source>
</evidence>
<gene>
    <name evidence="4" type="ORF">CJOHNSTONI_LOCUS2307</name>
</gene>
<accession>A0A8J2LRK9</accession>
<feature type="domain" description="C2" evidence="3">
    <location>
        <begin position="33"/>
        <end position="175"/>
    </location>
</feature>
<evidence type="ECO:0000256" key="2">
    <source>
        <dbReference type="SAM" id="SignalP"/>
    </source>
</evidence>
<dbReference type="OrthoDB" id="5854798at2759"/>
<dbReference type="InterPro" id="IPR040426">
    <property type="entry name" value="C05B5.4-like"/>
</dbReference>
<feature type="signal peptide" evidence="2">
    <location>
        <begin position="1"/>
        <end position="19"/>
    </location>
</feature>
<proteinExistence type="predicted"/>
<dbReference type="AlphaFoldDB" id="A0A8J2LRK9"/>
<evidence type="ECO:0000313" key="4">
    <source>
        <dbReference type="EMBL" id="CAG9531949.1"/>
    </source>
</evidence>
<sequence length="330" mass="37606">MLLLLFFVVWLPTIHVVRMLTSASTIRQRDPEEFWISANLLNVEWKLDCLTITYCNQPELKMIKRNLVNGEKSSFSWQLDQNFEQLSNSAFISHWTKGSPMDIEMSIEIIGIDPKYRFQRSCDQSVATEAFKYEVQEEHFGSSSAGNSSDLDQMIVELLGRCFNVTLTVQKHIKRCPWCTKIKTTAIATATMSYENGFPIKQYSWLVITCIITSCLTIICAVQCILNLYWKSGKLSTRKASTLPVVQSKSWKIMKIHGNDHLIRNTMSKSKNSSSNSSRTIFKNKSLINGTNGQFFANSDTIIDSNRSSSVSVGTYDNIGFPDDIYRYDL</sequence>
<dbReference type="InterPro" id="IPR057569">
    <property type="entry name" value="C2_nem"/>
</dbReference>
<keyword evidence="1" id="KW-0472">Membrane</keyword>
<feature type="chain" id="PRO_5035283939" description="C2 domain-containing protein" evidence="2">
    <location>
        <begin position="20"/>
        <end position="330"/>
    </location>
</feature>
<name>A0A8J2LRK9_9BILA</name>
<comment type="caution">
    <text evidence="4">The sequence shown here is derived from an EMBL/GenBank/DDBJ whole genome shotgun (WGS) entry which is preliminary data.</text>
</comment>
<dbReference type="Proteomes" id="UP000746747">
    <property type="component" value="Unassembled WGS sequence"/>
</dbReference>
<organism evidence="4 5">
    <name type="scientific">Cercopithifilaria johnstoni</name>
    <dbReference type="NCBI Taxonomy" id="2874296"/>
    <lineage>
        <taxon>Eukaryota</taxon>
        <taxon>Metazoa</taxon>
        <taxon>Ecdysozoa</taxon>
        <taxon>Nematoda</taxon>
        <taxon>Chromadorea</taxon>
        <taxon>Rhabditida</taxon>
        <taxon>Spirurina</taxon>
        <taxon>Spiruromorpha</taxon>
        <taxon>Filarioidea</taxon>
        <taxon>Onchocercidae</taxon>
        <taxon>Cercopithifilaria</taxon>
    </lineage>
</organism>
<evidence type="ECO:0000259" key="3">
    <source>
        <dbReference type="Pfam" id="PF25330"/>
    </source>
</evidence>
<protein>
    <recommendedName>
        <fullName evidence="3">C2 domain-containing protein</fullName>
    </recommendedName>
</protein>
<dbReference type="PANTHER" id="PTHR38626:SF4">
    <property type="entry name" value="SKN-1 DEPENDENT ZYGOTIC TRANSCRIPT"/>
    <property type="match status" value="1"/>
</dbReference>
<keyword evidence="1" id="KW-1133">Transmembrane helix</keyword>
<reference evidence="4" key="1">
    <citation type="submission" date="2021-09" db="EMBL/GenBank/DDBJ databases">
        <authorList>
            <consortium name="Pathogen Informatics"/>
        </authorList>
    </citation>
    <scope>NUCLEOTIDE SEQUENCE</scope>
</reference>
<keyword evidence="5" id="KW-1185">Reference proteome</keyword>
<dbReference type="EMBL" id="CAKAEH010000799">
    <property type="protein sequence ID" value="CAG9531949.1"/>
    <property type="molecule type" value="Genomic_DNA"/>
</dbReference>
<feature type="transmembrane region" description="Helical" evidence="1">
    <location>
        <begin position="203"/>
        <end position="230"/>
    </location>
</feature>
<keyword evidence="2" id="KW-0732">Signal</keyword>
<keyword evidence="1" id="KW-0812">Transmembrane</keyword>
<evidence type="ECO:0000313" key="5">
    <source>
        <dbReference type="Proteomes" id="UP000746747"/>
    </source>
</evidence>
<dbReference type="Pfam" id="PF25330">
    <property type="entry name" value="C2_nem"/>
    <property type="match status" value="1"/>
</dbReference>